<evidence type="ECO:0000313" key="2">
    <source>
        <dbReference type="Proteomes" id="UP000078540"/>
    </source>
</evidence>
<accession>A0A195BC37</accession>
<name>A0A195BC37_9HYME</name>
<dbReference type="AlphaFoldDB" id="A0A195BC37"/>
<proteinExistence type="predicted"/>
<protein>
    <submittedName>
        <fullName evidence="1">Uncharacterized protein</fullName>
    </submittedName>
</protein>
<organism evidence="1 2">
    <name type="scientific">Atta colombica</name>
    <dbReference type="NCBI Taxonomy" id="520822"/>
    <lineage>
        <taxon>Eukaryota</taxon>
        <taxon>Metazoa</taxon>
        <taxon>Ecdysozoa</taxon>
        <taxon>Arthropoda</taxon>
        <taxon>Hexapoda</taxon>
        <taxon>Insecta</taxon>
        <taxon>Pterygota</taxon>
        <taxon>Neoptera</taxon>
        <taxon>Endopterygota</taxon>
        <taxon>Hymenoptera</taxon>
        <taxon>Apocrita</taxon>
        <taxon>Aculeata</taxon>
        <taxon>Formicoidea</taxon>
        <taxon>Formicidae</taxon>
        <taxon>Myrmicinae</taxon>
        <taxon>Atta</taxon>
    </lineage>
</organism>
<reference evidence="1 2" key="1">
    <citation type="submission" date="2015-09" db="EMBL/GenBank/DDBJ databases">
        <title>Atta colombica WGS genome.</title>
        <authorList>
            <person name="Nygaard S."/>
            <person name="Hu H."/>
            <person name="Boomsma J."/>
            <person name="Zhang G."/>
        </authorList>
    </citation>
    <scope>NUCLEOTIDE SEQUENCE [LARGE SCALE GENOMIC DNA]</scope>
    <source>
        <strain evidence="1">Treedump-2</strain>
        <tissue evidence="1">Whole body</tissue>
    </source>
</reference>
<dbReference type="Proteomes" id="UP000078540">
    <property type="component" value="Unassembled WGS sequence"/>
</dbReference>
<gene>
    <name evidence="1" type="ORF">ALC53_07361</name>
</gene>
<sequence>MSCPRLRFFMRAPSNWLGVGAAYVGVAAPLPITEPFSGVPPLIALGALVDLLIMLFTCRASPEVGSVWFCRRMVVLIQLTGNALWHNDLRNCRD</sequence>
<dbReference type="EMBL" id="KQ976519">
    <property type="protein sequence ID" value="KYM82113.1"/>
    <property type="molecule type" value="Genomic_DNA"/>
</dbReference>
<evidence type="ECO:0000313" key="1">
    <source>
        <dbReference type="EMBL" id="KYM82113.1"/>
    </source>
</evidence>
<keyword evidence="2" id="KW-1185">Reference proteome</keyword>